<dbReference type="PANTHER" id="PTHR43281:SF1">
    <property type="entry name" value="FARNESYL DIPHOSPHATE SYNTHASE"/>
    <property type="match status" value="1"/>
</dbReference>
<evidence type="ECO:0000256" key="5">
    <source>
        <dbReference type="ARBA" id="ARBA00022842"/>
    </source>
</evidence>
<dbReference type="RefSeq" id="WP_045808830.1">
    <property type="nucleotide sequence ID" value="NZ_LANX01000001.1"/>
</dbReference>
<dbReference type="GO" id="GO:0016114">
    <property type="term" value="P:terpenoid biosynthetic process"/>
    <property type="evidence" value="ECO:0007669"/>
    <property type="project" value="UniProtKB-ARBA"/>
</dbReference>
<comment type="caution">
    <text evidence="8">The sequence shown here is derived from an EMBL/GenBank/DDBJ whole genome shotgun (WGS) entry which is preliminary data.</text>
</comment>
<sequence length="282" mass="31709">MDIHNQTLKSIQKFSQLLTQELIRVFLPITQAEYTHNILHEAMCYNIFNSGKCIRPFLVNASAKIFNVDITRILPVSAIIEIIHIYSLIHDDLPSMDNAITRRGKESCHKKFGEHVAILTGDALLTLAFELISNLSESNYIKCKMVKVISHACGYQGMISGQFLDIISPITDLHIMQKMHELKTAKMFSAACELGAILGKGSKSETDSLINYGKSLGCAFQIKDDIQDMHQDHQANNIVNILGIKKSKEYMANLFDQSIEHLKTFSYQASLLSNLAKFIQNT</sequence>
<dbReference type="Pfam" id="PF00348">
    <property type="entry name" value="polyprenyl_synt"/>
    <property type="match status" value="1"/>
</dbReference>
<evidence type="ECO:0000256" key="4">
    <source>
        <dbReference type="ARBA" id="ARBA00022723"/>
    </source>
</evidence>
<dbReference type="Gene3D" id="1.10.600.10">
    <property type="entry name" value="Farnesyl Diphosphate Synthase"/>
    <property type="match status" value="1"/>
</dbReference>
<name>A0A0F3NQ29_9RICK</name>
<gene>
    <name evidence="8" type="ORF">NLO413_0393</name>
</gene>
<dbReference type="FunFam" id="1.10.600.10:FF:000001">
    <property type="entry name" value="Geranylgeranyl diphosphate synthase"/>
    <property type="match status" value="1"/>
</dbReference>
<dbReference type="PROSITE" id="PS00444">
    <property type="entry name" value="POLYPRENYL_SYNTHASE_2"/>
    <property type="match status" value="1"/>
</dbReference>
<dbReference type="Proteomes" id="UP000033562">
    <property type="component" value="Unassembled WGS sequence"/>
</dbReference>
<keyword evidence="9" id="KW-1185">Reference proteome</keyword>
<evidence type="ECO:0000313" key="8">
    <source>
        <dbReference type="EMBL" id="KJV69019.1"/>
    </source>
</evidence>
<dbReference type="PATRIC" id="fig|1359163.3.peg.383"/>
<evidence type="ECO:0000256" key="7">
    <source>
        <dbReference type="RuleBase" id="RU004466"/>
    </source>
</evidence>
<keyword evidence="6" id="KW-0414">Isoprene biosynthesis</keyword>
<dbReference type="GO" id="GO:0004659">
    <property type="term" value="F:prenyltransferase activity"/>
    <property type="evidence" value="ECO:0007669"/>
    <property type="project" value="InterPro"/>
</dbReference>
<dbReference type="InterPro" id="IPR000092">
    <property type="entry name" value="Polyprenyl_synt"/>
</dbReference>
<evidence type="ECO:0000256" key="1">
    <source>
        <dbReference type="ARBA" id="ARBA00001946"/>
    </source>
</evidence>
<evidence type="ECO:0000313" key="9">
    <source>
        <dbReference type="Proteomes" id="UP000033562"/>
    </source>
</evidence>
<keyword evidence="4" id="KW-0479">Metal-binding</keyword>
<evidence type="ECO:0000256" key="3">
    <source>
        <dbReference type="ARBA" id="ARBA00022679"/>
    </source>
</evidence>
<dbReference type="InterPro" id="IPR008949">
    <property type="entry name" value="Isoprenoid_synthase_dom_sf"/>
</dbReference>
<reference evidence="8 9" key="1">
    <citation type="submission" date="2015-02" db="EMBL/GenBank/DDBJ databases">
        <title>Genome Sequencing of Rickettsiales.</title>
        <authorList>
            <person name="Daugherty S.C."/>
            <person name="Su Q."/>
            <person name="Abolude K."/>
            <person name="Beier-Sexton M."/>
            <person name="Carlyon J.A."/>
            <person name="Carter R."/>
            <person name="Day N.P."/>
            <person name="Dumler S.J."/>
            <person name="Dyachenko V."/>
            <person name="Godinez A."/>
            <person name="Kurtti T.J."/>
            <person name="Lichay M."/>
            <person name="Mullins K.E."/>
            <person name="Ott S."/>
            <person name="Pappas-Brown V."/>
            <person name="Paris D.H."/>
            <person name="Patel P."/>
            <person name="Richards A.L."/>
            <person name="Sadzewicz L."/>
            <person name="Sears K."/>
            <person name="Seidman D."/>
            <person name="Sengamalay N."/>
            <person name="Stenos J."/>
            <person name="Tallon L.J."/>
            <person name="Vincent G."/>
            <person name="Fraser C.M."/>
            <person name="Munderloh U."/>
            <person name="Dunning-Hotopp J.C."/>
        </authorList>
    </citation>
    <scope>NUCLEOTIDE SEQUENCE [LARGE SCALE GENOMIC DNA]</scope>
    <source>
        <strain evidence="8 9">RAC413</strain>
    </source>
</reference>
<keyword evidence="3 7" id="KW-0808">Transferase</keyword>
<organism evidence="8 9">
    <name type="scientific">Candidatus Neoehrlichia procyonis str. RAC413</name>
    <dbReference type="NCBI Taxonomy" id="1359163"/>
    <lineage>
        <taxon>Bacteria</taxon>
        <taxon>Pseudomonadati</taxon>
        <taxon>Pseudomonadota</taxon>
        <taxon>Alphaproteobacteria</taxon>
        <taxon>Rickettsiales</taxon>
        <taxon>Anaplasmataceae</taxon>
        <taxon>Candidatus Neoehrlichia</taxon>
    </lineage>
</organism>
<dbReference type="CDD" id="cd00685">
    <property type="entry name" value="Trans_IPPS_HT"/>
    <property type="match status" value="1"/>
</dbReference>
<accession>A0A0F3NQ29</accession>
<dbReference type="SFLD" id="SFLDS00005">
    <property type="entry name" value="Isoprenoid_Synthase_Type_I"/>
    <property type="match status" value="1"/>
</dbReference>
<proteinExistence type="inferred from homology"/>
<dbReference type="SFLD" id="SFLDG01017">
    <property type="entry name" value="Polyprenyl_Transferase_Like"/>
    <property type="match status" value="1"/>
</dbReference>
<dbReference type="EMBL" id="LANX01000001">
    <property type="protein sequence ID" value="KJV69019.1"/>
    <property type="molecule type" value="Genomic_DNA"/>
</dbReference>
<dbReference type="PANTHER" id="PTHR43281">
    <property type="entry name" value="FARNESYL DIPHOSPHATE SYNTHASE"/>
    <property type="match status" value="1"/>
</dbReference>
<dbReference type="PROSITE" id="PS00723">
    <property type="entry name" value="POLYPRENYL_SYNTHASE_1"/>
    <property type="match status" value="1"/>
</dbReference>
<comment type="cofactor">
    <cofactor evidence="1">
        <name>Mg(2+)</name>
        <dbReference type="ChEBI" id="CHEBI:18420"/>
    </cofactor>
</comment>
<dbReference type="SUPFAM" id="SSF48576">
    <property type="entry name" value="Terpenoid synthases"/>
    <property type="match status" value="1"/>
</dbReference>
<comment type="similarity">
    <text evidence="2 7">Belongs to the FPP/GGPP synthase family.</text>
</comment>
<evidence type="ECO:0000256" key="2">
    <source>
        <dbReference type="ARBA" id="ARBA00006706"/>
    </source>
</evidence>
<dbReference type="GO" id="GO:0046872">
    <property type="term" value="F:metal ion binding"/>
    <property type="evidence" value="ECO:0007669"/>
    <property type="project" value="UniProtKB-KW"/>
</dbReference>
<dbReference type="AlphaFoldDB" id="A0A0F3NQ29"/>
<protein>
    <submittedName>
        <fullName evidence="8">Polyprenyl synthetase family protein</fullName>
    </submittedName>
</protein>
<dbReference type="STRING" id="1359163.NLO413_0393"/>
<dbReference type="InterPro" id="IPR033749">
    <property type="entry name" value="Polyprenyl_synt_CS"/>
</dbReference>
<evidence type="ECO:0000256" key="6">
    <source>
        <dbReference type="ARBA" id="ARBA00023229"/>
    </source>
</evidence>
<keyword evidence="5" id="KW-0460">Magnesium</keyword>